<name>A0ABM7RH08_9BACT</name>
<dbReference type="Proteomes" id="UP001374893">
    <property type="component" value="Chromosome"/>
</dbReference>
<evidence type="ECO:0000313" key="4">
    <source>
        <dbReference type="Proteomes" id="UP001374893"/>
    </source>
</evidence>
<evidence type="ECO:0000313" key="3">
    <source>
        <dbReference type="EMBL" id="BCX48618.1"/>
    </source>
</evidence>
<proteinExistence type="predicted"/>
<dbReference type="EMBL" id="AP024702">
    <property type="protein sequence ID" value="BCX48618.1"/>
    <property type="molecule type" value="Genomic_DNA"/>
</dbReference>
<feature type="compositionally biased region" description="Basic and acidic residues" evidence="2">
    <location>
        <begin position="168"/>
        <end position="179"/>
    </location>
</feature>
<feature type="compositionally biased region" description="Polar residues" evidence="2">
    <location>
        <begin position="180"/>
        <end position="193"/>
    </location>
</feature>
<gene>
    <name evidence="3" type="ORF">HAHE_25260</name>
</gene>
<feature type="region of interest" description="Disordered" evidence="2">
    <location>
        <begin position="168"/>
        <end position="193"/>
    </location>
</feature>
<sequence length="193" mass="20498">MAGGQDDLSDLNDDPAVRELRLKAAVQAAQLQLESVQAQAAEAKLRAAVAQAELAAALAGHQATIAGKEKNIREVLFGETVKPVDGTIEANSKAEAYVIASQQIDRLGREIAAELRARCPLAQGNRVYLLEGEPDAGLGAMIRSYDVIAQRLRSVSLGVQKQTADLSKFIRDSEGRRPTDQSGGPSSNRATHG</sequence>
<protein>
    <submittedName>
        <fullName evidence="3">Uncharacterized protein</fullName>
    </submittedName>
</protein>
<keyword evidence="1" id="KW-0175">Coiled coil</keyword>
<evidence type="ECO:0000256" key="1">
    <source>
        <dbReference type="SAM" id="Coils"/>
    </source>
</evidence>
<feature type="coiled-coil region" evidence="1">
    <location>
        <begin position="26"/>
        <end position="53"/>
    </location>
</feature>
<accession>A0ABM7RH08</accession>
<evidence type="ECO:0000256" key="2">
    <source>
        <dbReference type="SAM" id="MobiDB-lite"/>
    </source>
</evidence>
<reference evidence="3 4" key="1">
    <citation type="submission" date="2021-06" db="EMBL/GenBank/DDBJ databases">
        <title>Complete genome of Haloferula helveola possessing various polysaccharide degrading enzymes.</title>
        <authorList>
            <person name="Takami H."/>
            <person name="Huang C."/>
            <person name="Hamasaki K."/>
        </authorList>
    </citation>
    <scope>NUCLEOTIDE SEQUENCE [LARGE SCALE GENOMIC DNA]</scope>
    <source>
        <strain evidence="3 4">CN-1</strain>
    </source>
</reference>
<organism evidence="3 4">
    <name type="scientific">Haloferula helveola</name>
    <dbReference type="NCBI Taxonomy" id="490095"/>
    <lineage>
        <taxon>Bacteria</taxon>
        <taxon>Pseudomonadati</taxon>
        <taxon>Verrucomicrobiota</taxon>
        <taxon>Verrucomicrobiia</taxon>
        <taxon>Verrucomicrobiales</taxon>
        <taxon>Verrucomicrobiaceae</taxon>
        <taxon>Haloferula</taxon>
    </lineage>
</organism>
<keyword evidence="4" id="KW-1185">Reference proteome</keyword>